<name>A0A3S3UDS5_9BACT</name>
<gene>
    <name evidence="1" type="ORF">VT98_10505</name>
</gene>
<keyword evidence="2" id="KW-1185">Reference proteome</keyword>
<evidence type="ECO:0000313" key="1">
    <source>
        <dbReference type="EMBL" id="RWX49451.1"/>
    </source>
</evidence>
<protein>
    <submittedName>
        <fullName evidence="1">Uncharacterized protein</fullName>
    </submittedName>
</protein>
<proteinExistence type="predicted"/>
<dbReference type="Proteomes" id="UP000288086">
    <property type="component" value="Unassembled WGS sequence"/>
</dbReference>
<feature type="non-terminal residue" evidence="1">
    <location>
        <position position="167"/>
    </location>
</feature>
<dbReference type="AlphaFoldDB" id="A0A3S3UDS5"/>
<sequence>MTAASTTLTYTGCNASSTPTPSSLTVGDSSAAFDNISIAGFGTCTIELDVTVAADGTYKNTTSNLLINESTDTGSYGEDTLVASSGAPGFSGCALADKVTMASWDFSSQAVGSLSDGPFNAETKDADVGWATASQGNGATSHSVYQVLLIVLLPLLIQLRFSLIARP</sequence>
<reference evidence="1 2" key="1">
    <citation type="submission" date="2017-01" db="EMBL/GenBank/DDBJ databases">
        <title>The cable genome- insights into the physiology and evolution of filamentous bacteria capable of sulfide oxidation via long distance electron transfer.</title>
        <authorList>
            <person name="Schreiber L."/>
            <person name="Bjerg J.T."/>
            <person name="Boggild A."/>
            <person name="Van De Vossenberg J."/>
            <person name="Meysman F."/>
            <person name="Nielsen L.P."/>
            <person name="Schramm A."/>
            <person name="Kjeldsen K.U."/>
        </authorList>
    </citation>
    <scope>NUCLEOTIDE SEQUENCE [LARGE SCALE GENOMIC DNA]</scope>
    <source>
        <strain evidence="1">A1</strain>
    </source>
</reference>
<organism evidence="1 2">
    <name type="scientific">Candidatus Electrothrix communis</name>
    <dbReference type="NCBI Taxonomy" id="1859133"/>
    <lineage>
        <taxon>Bacteria</taxon>
        <taxon>Pseudomonadati</taxon>
        <taxon>Thermodesulfobacteriota</taxon>
        <taxon>Desulfobulbia</taxon>
        <taxon>Desulfobulbales</taxon>
        <taxon>Desulfobulbaceae</taxon>
        <taxon>Candidatus Electrothrix</taxon>
    </lineage>
</organism>
<accession>A0A3S3UDS5</accession>
<dbReference type="EMBL" id="MTKP01000050">
    <property type="protein sequence ID" value="RWX49451.1"/>
    <property type="molecule type" value="Genomic_DNA"/>
</dbReference>
<comment type="caution">
    <text evidence="1">The sequence shown here is derived from an EMBL/GenBank/DDBJ whole genome shotgun (WGS) entry which is preliminary data.</text>
</comment>
<evidence type="ECO:0000313" key="2">
    <source>
        <dbReference type="Proteomes" id="UP000288086"/>
    </source>
</evidence>